<reference evidence="1 2" key="1">
    <citation type="journal article" date="2013" name="Fungal Biol.">
        <title>Analysis of microsatellite markers in the genome of the plant pathogen Ceratocystis fimbriata.</title>
        <authorList>
            <person name="Simpson M.C."/>
            <person name="Wilken P.M."/>
            <person name="Coetzee M.P."/>
            <person name="Wingfield M.J."/>
            <person name="Wingfield B.D."/>
        </authorList>
    </citation>
    <scope>NUCLEOTIDE SEQUENCE [LARGE SCALE GENOMIC DNA]</scope>
    <source>
        <strain evidence="1 2">CBS 114723</strain>
    </source>
</reference>
<dbReference type="AlphaFoldDB" id="A0A2C5XEZ1"/>
<comment type="caution">
    <text evidence="1">The sequence shown here is derived from an EMBL/GenBank/DDBJ whole genome shotgun (WGS) entry which is preliminary data.</text>
</comment>
<name>A0A2C5XEZ1_9PEZI</name>
<dbReference type="EMBL" id="APWK03000014">
    <property type="protein sequence ID" value="PHH55133.1"/>
    <property type="molecule type" value="Genomic_DNA"/>
</dbReference>
<gene>
    <name evidence="1" type="ORF">CFIMG_007470RA00001</name>
</gene>
<accession>A0A2C5XEZ1</accession>
<evidence type="ECO:0000313" key="1">
    <source>
        <dbReference type="EMBL" id="PHH55133.1"/>
    </source>
</evidence>
<sequence>MQKRICTFLPTVTLSTKRLWGLRVPCVNEPINALVVENCWLVDVQVVSEEHLDVDTWIVGRHGRGLGAFGFGNSALMSPSVVL</sequence>
<reference evidence="1 2" key="2">
    <citation type="journal article" date="2013" name="IMA Fungus">
        <title>IMA Genome-F 1: Ceratocystis fimbriata: Draft nuclear genome sequence for the plant pathogen, Ceratocystis fimbriata.</title>
        <authorList>
            <person name="Wilken P.M."/>
            <person name="Steenkamp E.T."/>
            <person name="Wingfield M.J."/>
            <person name="de Beer Z.W."/>
            <person name="Wingfield B.D."/>
        </authorList>
    </citation>
    <scope>NUCLEOTIDE SEQUENCE [LARGE SCALE GENOMIC DNA]</scope>
    <source>
        <strain evidence="1 2">CBS 114723</strain>
    </source>
</reference>
<evidence type="ECO:0000313" key="2">
    <source>
        <dbReference type="Proteomes" id="UP000222788"/>
    </source>
</evidence>
<keyword evidence="2" id="KW-1185">Reference proteome</keyword>
<proteinExistence type="predicted"/>
<protein>
    <submittedName>
        <fullName evidence="1">Uncharacterized protein</fullName>
    </submittedName>
</protein>
<dbReference type="Proteomes" id="UP000222788">
    <property type="component" value="Unassembled WGS sequence"/>
</dbReference>
<organism evidence="1 2">
    <name type="scientific">Ceratocystis fimbriata CBS 114723</name>
    <dbReference type="NCBI Taxonomy" id="1035309"/>
    <lineage>
        <taxon>Eukaryota</taxon>
        <taxon>Fungi</taxon>
        <taxon>Dikarya</taxon>
        <taxon>Ascomycota</taxon>
        <taxon>Pezizomycotina</taxon>
        <taxon>Sordariomycetes</taxon>
        <taxon>Hypocreomycetidae</taxon>
        <taxon>Microascales</taxon>
        <taxon>Ceratocystidaceae</taxon>
        <taxon>Ceratocystis</taxon>
    </lineage>
</organism>